<dbReference type="PANTHER" id="PTHR12835">
    <property type="entry name" value="BIOTIN PROTEIN LIGASE"/>
    <property type="match status" value="1"/>
</dbReference>
<dbReference type="InterPro" id="IPR003142">
    <property type="entry name" value="BPL_C"/>
</dbReference>
<gene>
    <name evidence="5" type="ORF">JOE69_001225</name>
</gene>
<proteinExistence type="predicted"/>
<comment type="caution">
    <text evidence="5">The sequence shown here is derived from an EMBL/GenBank/DDBJ whole genome shotgun (WGS) entry which is preliminary data.</text>
</comment>
<dbReference type="Proteomes" id="UP001185069">
    <property type="component" value="Unassembled WGS sequence"/>
</dbReference>
<dbReference type="RefSeq" id="WP_309796975.1">
    <property type="nucleotide sequence ID" value="NZ_BAAAHY010000001.1"/>
</dbReference>
<dbReference type="CDD" id="cd16442">
    <property type="entry name" value="BPL"/>
    <property type="match status" value="1"/>
</dbReference>
<evidence type="ECO:0000256" key="2">
    <source>
        <dbReference type="ARBA" id="ARBA00023267"/>
    </source>
</evidence>
<keyword evidence="2" id="KW-0092">Biotin</keyword>
<reference evidence="5 6" key="1">
    <citation type="submission" date="2023-07" db="EMBL/GenBank/DDBJ databases">
        <title>Sequencing the genomes of 1000 actinobacteria strains.</title>
        <authorList>
            <person name="Klenk H.-P."/>
        </authorList>
    </citation>
    <scope>NUCLEOTIDE SEQUENCE [LARGE SCALE GENOMIC DNA]</scope>
    <source>
        <strain evidence="5 6">DSM 14555</strain>
    </source>
</reference>
<dbReference type="PROSITE" id="PS51733">
    <property type="entry name" value="BPL_LPL_CATALYTIC"/>
    <property type="match status" value="1"/>
</dbReference>
<dbReference type="NCBIfam" id="TIGR00121">
    <property type="entry name" value="birA_ligase"/>
    <property type="match status" value="1"/>
</dbReference>
<organism evidence="5 6">
    <name type="scientific">Arthrobacter russicus</name>
    <dbReference type="NCBI Taxonomy" id="172040"/>
    <lineage>
        <taxon>Bacteria</taxon>
        <taxon>Bacillati</taxon>
        <taxon>Actinomycetota</taxon>
        <taxon>Actinomycetes</taxon>
        <taxon>Micrococcales</taxon>
        <taxon>Micrococcaceae</taxon>
        <taxon>Arthrobacter</taxon>
    </lineage>
</organism>
<dbReference type="EC" id="6.3.4.15" evidence="3"/>
<dbReference type="Pfam" id="PF02237">
    <property type="entry name" value="BPL_C"/>
    <property type="match status" value="1"/>
</dbReference>
<dbReference type="EMBL" id="JAVDQF010000001">
    <property type="protein sequence ID" value="MDR6268987.1"/>
    <property type="molecule type" value="Genomic_DNA"/>
</dbReference>
<protein>
    <recommendedName>
        <fullName evidence="3">biotin--[biotin carboxyl-carrier protein] ligase</fullName>
        <ecNumber evidence="3">6.3.4.15</ecNumber>
    </recommendedName>
</protein>
<dbReference type="PANTHER" id="PTHR12835:SF5">
    <property type="entry name" value="BIOTIN--PROTEIN LIGASE"/>
    <property type="match status" value="1"/>
</dbReference>
<accession>A0ABU1J983</accession>
<dbReference type="GO" id="GO:0004077">
    <property type="term" value="F:biotin--[biotin carboxyl-carrier protein] ligase activity"/>
    <property type="evidence" value="ECO:0007669"/>
    <property type="project" value="UniProtKB-EC"/>
</dbReference>
<keyword evidence="1 5" id="KW-0436">Ligase</keyword>
<dbReference type="Gene3D" id="2.30.30.100">
    <property type="match status" value="1"/>
</dbReference>
<keyword evidence="6" id="KW-1185">Reference proteome</keyword>
<name>A0ABU1J983_9MICC</name>
<evidence type="ECO:0000259" key="4">
    <source>
        <dbReference type="PROSITE" id="PS51733"/>
    </source>
</evidence>
<dbReference type="InterPro" id="IPR004143">
    <property type="entry name" value="BPL_LPL_catalytic"/>
</dbReference>
<dbReference type="Pfam" id="PF03099">
    <property type="entry name" value="BPL_LplA_LipB"/>
    <property type="match status" value="1"/>
</dbReference>
<dbReference type="InterPro" id="IPR045864">
    <property type="entry name" value="aa-tRNA-synth_II/BPL/LPL"/>
</dbReference>
<evidence type="ECO:0000313" key="6">
    <source>
        <dbReference type="Proteomes" id="UP001185069"/>
    </source>
</evidence>
<dbReference type="SUPFAM" id="SSF55681">
    <property type="entry name" value="Class II aaRS and biotin synthetases"/>
    <property type="match status" value="1"/>
</dbReference>
<evidence type="ECO:0000256" key="3">
    <source>
        <dbReference type="ARBA" id="ARBA00024227"/>
    </source>
</evidence>
<sequence>MNLPAQESRQALDAERLRSELTAPRGPLGRFEWAAQTGSTNADLVAAATADPDAWPDLSLLTVEAQQSGKGRLERPWKTPVGGALAISLVLRPRGVPVDSLAWLSMLSAVAVCRTLRPAGVDAWIKWPNDVLAVDAAGQAKKICGILAQLVLLPGRDPAVVLGTGINVSQDRAELPTETSTSLLVEGSRVLDRNILLQEYVRSFTAGYQRFVAAGGNPQRQSEGFPALAQEVASMMLTLGQQVRAELPDGSYRCGRASGIDAQGALLITDPEGTSVAVSAADVVHLRRADVQGIGYA</sequence>
<dbReference type="InterPro" id="IPR004408">
    <property type="entry name" value="Biotin_CoA_COase_ligase"/>
</dbReference>
<dbReference type="Gene3D" id="3.30.930.10">
    <property type="entry name" value="Bira Bifunctional Protein, Domain 2"/>
    <property type="match status" value="1"/>
</dbReference>
<evidence type="ECO:0000256" key="1">
    <source>
        <dbReference type="ARBA" id="ARBA00022598"/>
    </source>
</evidence>
<evidence type="ECO:0000313" key="5">
    <source>
        <dbReference type="EMBL" id="MDR6268987.1"/>
    </source>
</evidence>
<feature type="domain" description="BPL/LPL catalytic" evidence="4">
    <location>
        <begin position="29"/>
        <end position="212"/>
    </location>
</feature>